<evidence type="ECO:0000313" key="3">
    <source>
        <dbReference type="EMBL" id="SHH78210.1"/>
    </source>
</evidence>
<keyword evidence="1" id="KW-1133">Transmembrane helix</keyword>
<organism evidence="3 4">
    <name type="scientific">Marivita hallyeonensis</name>
    <dbReference type="NCBI Taxonomy" id="996342"/>
    <lineage>
        <taxon>Bacteria</taxon>
        <taxon>Pseudomonadati</taxon>
        <taxon>Pseudomonadota</taxon>
        <taxon>Alphaproteobacteria</taxon>
        <taxon>Rhodobacterales</taxon>
        <taxon>Roseobacteraceae</taxon>
        <taxon>Marivita</taxon>
    </lineage>
</organism>
<dbReference type="AlphaFoldDB" id="A0A1M5VSN1"/>
<evidence type="ECO:0000256" key="1">
    <source>
        <dbReference type="SAM" id="Phobius"/>
    </source>
</evidence>
<dbReference type="GO" id="GO:0004527">
    <property type="term" value="F:exonuclease activity"/>
    <property type="evidence" value="ECO:0007669"/>
    <property type="project" value="UniProtKB-KW"/>
</dbReference>
<keyword evidence="3" id="KW-0255">Endonuclease</keyword>
<keyword evidence="3" id="KW-0540">Nuclease</keyword>
<keyword evidence="1" id="KW-0472">Membrane</keyword>
<dbReference type="Pfam" id="PF03372">
    <property type="entry name" value="Exo_endo_phos"/>
    <property type="match status" value="1"/>
</dbReference>
<dbReference type="Gene3D" id="3.60.10.10">
    <property type="entry name" value="Endonuclease/exonuclease/phosphatase"/>
    <property type="match status" value="1"/>
</dbReference>
<evidence type="ECO:0000259" key="2">
    <source>
        <dbReference type="Pfam" id="PF03372"/>
    </source>
</evidence>
<feature type="domain" description="Endonuclease/exonuclease/phosphatase" evidence="2">
    <location>
        <begin position="93"/>
        <end position="278"/>
    </location>
</feature>
<proteinExistence type="predicted"/>
<name>A0A1M5VSN1_9RHOB</name>
<dbReference type="InterPro" id="IPR036691">
    <property type="entry name" value="Endo/exonu/phosph_ase_sf"/>
</dbReference>
<keyword evidence="1" id="KW-0812">Transmembrane</keyword>
<dbReference type="InterPro" id="IPR005135">
    <property type="entry name" value="Endo/exonuclease/phosphatase"/>
</dbReference>
<keyword evidence="3" id="KW-0378">Hydrolase</keyword>
<keyword evidence="4" id="KW-1185">Reference proteome</keyword>
<gene>
    <name evidence="3" type="ORF">SAMN05443551_3051</name>
</gene>
<accession>A0A1M5VSN1</accession>
<dbReference type="GO" id="GO:0004519">
    <property type="term" value="F:endonuclease activity"/>
    <property type="evidence" value="ECO:0007669"/>
    <property type="project" value="UniProtKB-KW"/>
</dbReference>
<evidence type="ECO:0000313" key="4">
    <source>
        <dbReference type="Proteomes" id="UP000184221"/>
    </source>
</evidence>
<dbReference type="EMBL" id="FQXC01000004">
    <property type="protein sequence ID" value="SHH78210.1"/>
    <property type="molecule type" value="Genomic_DNA"/>
</dbReference>
<feature type="transmembrane region" description="Helical" evidence="1">
    <location>
        <begin position="6"/>
        <end position="28"/>
    </location>
</feature>
<dbReference type="Proteomes" id="UP000184221">
    <property type="component" value="Unassembled WGS sequence"/>
</dbReference>
<keyword evidence="3" id="KW-0269">Exonuclease</keyword>
<dbReference type="RefSeq" id="WP_072778797.1">
    <property type="nucleotide sequence ID" value="NZ_FQXC01000004.1"/>
</dbReference>
<protein>
    <submittedName>
        <fullName evidence="3">Uncharacterized conserved protein YafD, endonuclease/exonuclease/phosphatase (EEP) superfamily</fullName>
    </submittedName>
</protein>
<reference evidence="3 4" key="1">
    <citation type="submission" date="2016-11" db="EMBL/GenBank/DDBJ databases">
        <authorList>
            <person name="Jaros S."/>
            <person name="Januszkiewicz K."/>
            <person name="Wedrychowicz H."/>
        </authorList>
    </citation>
    <scope>NUCLEOTIDE SEQUENCE [LARGE SCALE GENOMIC DNA]</scope>
    <source>
        <strain evidence="3 4">DSM 29431</strain>
    </source>
</reference>
<dbReference type="SUPFAM" id="SSF56219">
    <property type="entry name" value="DNase I-like"/>
    <property type="match status" value="1"/>
</dbReference>
<sequence length="289" mass="30780">MVRAGQVLVIFVALALTAAFVGGFLGAVHPAGDSFAVFRLPIAALLALVVIWSPWPAALRWSVAVLCLGAMGQIVAQKYTAHPPGSVVVYQKNLLFENNQVDALYADIVAANPDVIALQELTSRNAPLVQQLRDAYPHQASCALTTWARVAVLSRWPVEGEICVENQGLVGLRVTSPDGTFWAFSLHAFWPWPHGQADQLEVVLPVLATLDDPVVLAGDFNMVPWSHALRQIAVTTDTARAGPLFPTLRKAGAPLPIDHVFAPGGGRAGPRALAGSDHSGVLAEVVVFE</sequence>